<dbReference type="AlphaFoldDB" id="A0AAU9J7E6"/>
<name>A0AAU9J7E6_9CILI</name>
<evidence type="ECO:0000313" key="2">
    <source>
        <dbReference type="Proteomes" id="UP001162131"/>
    </source>
</evidence>
<comment type="caution">
    <text evidence="1">The sequence shown here is derived from an EMBL/GenBank/DDBJ whole genome shotgun (WGS) entry which is preliminary data.</text>
</comment>
<keyword evidence="2" id="KW-1185">Reference proteome</keyword>
<proteinExistence type="predicted"/>
<dbReference type="Proteomes" id="UP001162131">
    <property type="component" value="Unassembled WGS sequence"/>
</dbReference>
<sequence>MLTGFVGVEILDEKFWNFDESKLKKINDYKIWIRVNNPCNNYPDYLIKEKKLYFMLWYLNKRYLGINLDN</sequence>
<reference evidence="1" key="1">
    <citation type="submission" date="2021-09" db="EMBL/GenBank/DDBJ databases">
        <authorList>
            <consortium name="AG Swart"/>
            <person name="Singh M."/>
            <person name="Singh A."/>
            <person name="Seah K."/>
            <person name="Emmerich C."/>
        </authorList>
    </citation>
    <scope>NUCLEOTIDE SEQUENCE</scope>
    <source>
        <strain evidence="1">ATCC30299</strain>
    </source>
</reference>
<evidence type="ECO:0000313" key="1">
    <source>
        <dbReference type="EMBL" id="CAG9321709.1"/>
    </source>
</evidence>
<dbReference type="EMBL" id="CAJZBQ010000029">
    <property type="protein sequence ID" value="CAG9321709.1"/>
    <property type="molecule type" value="Genomic_DNA"/>
</dbReference>
<protein>
    <submittedName>
        <fullName evidence="1">Uncharacterized protein</fullName>
    </submittedName>
</protein>
<organism evidence="1 2">
    <name type="scientific">Blepharisma stoltei</name>
    <dbReference type="NCBI Taxonomy" id="1481888"/>
    <lineage>
        <taxon>Eukaryota</taxon>
        <taxon>Sar</taxon>
        <taxon>Alveolata</taxon>
        <taxon>Ciliophora</taxon>
        <taxon>Postciliodesmatophora</taxon>
        <taxon>Heterotrichea</taxon>
        <taxon>Heterotrichida</taxon>
        <taxon>Blepharismidae</taxon>
        <taxon>Blepharisma</taxon>
    </lineage>
</organism>
<accession>A0AAU9J7E6</accession>
<gene>
    <name evidence="1" type="ORF">BSTOLATCC_MIC29623</name>
</gene>